<dbReference type="InterPro" id="IPR037914">
    <property type="entry name" value="SpoVT-AbrB_sf"/>
</dbReference>
<gene>
    <name evidence="2" type="ORF">MPEBLZ_02135</name>
</gene>
<organism evidence="2 3">
    <name type="scientific">Candidatus Methanoperedens nitratireducens</name>
    <dbReference type="NCBI Taxonomy" id="1392998"/>
    <lineage>
        <taxon>Archaea</taxon>
        <taxon>Methanobacteriati</taxon>
        <taxon>Methanobacteriota</taxon>
        <taxon>Stenosarchaea group</taxon>
        <taxon>Methanomicrobia</taxon>
        <taxon>Methanosarcinales</taxon>
        <taxon>ANME-2 cluster</taxon>
        <taxon>Candidatus Methanoperedentaceae</taxon>
        <taxon>Candidatus Methanoperedens</taxon>
    </lineage>
</organism>
<dbReference type="AlphaFoldDB" id="A0A0P8A591"/>
<dbReference type="Gene3D" id="2.10.260.10">
    <property type="match status" value="1"/>
</dbReference>
<comment type="caution">
    <text evidence="2">The sequence shown here is derived from an EMBL/GenBank/DDBJ whole genome shotgun (WGS) entry which is preliminary data.</text>
</comment>
<dbReference type="EMBL" id="LKCM01000160">
    <property type="protein sequence ID" value="KPQ43305.1"/>
    <property type="molecule type" value="Genomic_DNA"/>
</dbReference>
<dbReference type="NCBIfam" id="TIGR01439">
    <property type="entry name" value="lp_hng_hel_AbrB"/>
    <property type="match status" value="1"/>
</dbReference>
<dbReference type="Proteomes" id="UP000050360">
    <property type="component" value="Unassembled WGS sequence"/>
</dbReference>
<dbReference type="InterPro" id="IPR007159">
    <property type="entry name" value="SpoVT-AbrB_dom"/>
</dbReference>
<proteinExistence type="predicted"/>
<dbReference type="GO" id="GO:0003677">
    <property type="term" value="F:DNA binding"/>
    <property type="evidence" value="ECO:0007669"/>
    <property type="project" value="InterPro"/>
</dbReference>
<reference evidence="2 3" key="1">
    <citation type="submission" date="2015-09" db="EMBL/GenBank/DDBJ databases">
        <title>A metagenomics-based metabolic model of nitrate-dependent anaerobic oxidation of methane by Methanoperedens-like archaea.</title>
        <authorList>
            <person name="Arshad A."/>
            <person name="Speth D.R."/>
            <person name="De Graaf R.M."/>
            <person name="Op Den Camp H.J."/>
            <person name="Jetten M.S."/>
            <person name="Welte C.U."/>
        </authorList>
    </citation>
    <scope>NUCLEOTIDE SEQUENCE [LARGE SCALE GENOMIC DNA]</scope>
</reference>
<dbReference type="PROSITE" id="PS51740">
    <property type="entry name" value="SPOVT_ABRB"/>
    <property type="match status" value="1"/>
</dbReference>
<sequence length="70" mass="8191">MSTKGQIVIPANIRKKYRLEKGEKLVIIEEDGYLKILPPTDLRTLCGSWSDLDPKAVRKQIEDMRKEDRY</sequence>
<accession>A0A0P8A591</accession>
<dbReference type="SMART" id="SM00966">
    <property type="entry name" value="SpoVT_AbrB"/>
    <property type="match status" value="1"/>
</dbReference>
<dbReference type="Pfam" id="PF04014">
    <property type="entry name" value="MazE_antitoxin"/>
    <property type="match status" value="1"/>
</dbReference>
<protein>
    <submittedName>
        <fullName evidence="2">SpoVT / AbrB like domain protein</fullName>
    </submittedName>
</protein>
<dbReference type="SUPFAM" id="SSF89447">
    <property type="entry name" value="AbrB/MazE/MraZ-like"/>
    <property type="match status" value="1"/>
</dbReference>
<evidence type="ECO:0000259" key="1">
    <source>
        <dbReference type="PROSITE" id="PS51740"/>
    </source>
</evidence>
<evidence type="ECO:0000313" key="3">
    <source>
        <dbReference type="Proteomes" id="UP000050360"/>
    </source>
</evidence>
<name>A0A0P8A591_9EURY</name>
<evidence type="ECO:0000313" key="2">
    <source>
        <dbReference type="EMBL" id="KPQ43305.1"/>
    </source>
</evidence>
<feature type="domain" description="SpoVT-AbrB" evidence="1">
    <location>
        <begin position="1"/>
        <end position="41"/>
    </location>
</feature>